<accession>A0ABS9SZ59</accession>
<protein>
    <submittedName>
        <fullName evidence="2">Uncharacterized protein</fullName>
    </submittedName>
</protein>
<dbReference type="RefSeq" id="WP_241060080.1">
    <property type="nucleotide sequence ID" value="NZ_JAKWJU010000002.1"/>
</dbReference>
<feature type="transmembrane region" description="Helical" evidence="1">
    <location>
        <begin position="91"/>
        <end position="112"/>
    </location>
</feature>
<keyword evidence="1" id="KW-0472">Membrane</keyword>
<keyword evidence="3" id="KW-1185">Reference proteome</keyword>
<sequence length="117" mass="12827">MTKAEGPGGQEHTWEMHAQASGEGHVYQAGGDQYVNFHVQEASSQSPPPAPLRDALASLCDWLAVVLVIVMIACAGFTVEMYLRFGFSIEFFQTLGMTVAAFALLMLLNRLIAHRTR</sequence>
<proteinExistence type="predicted"/>
<evidence type="ECO:0000313" key="3">
    <source>
        <dbReference type="Proteomes" id="UP001166784"/>
    </source>
</evidence>
<evidence type="ECO:0000256" key="1">
    <source>
        <dbReference type="SAM" id="Phobius"/>
    </source>
</evidence>
<gene>
    <name evidence="2" type="ORF">MMA15_14540</name>
</gene>
<keyword evidence="1" id="KW-0812">Transmembrane</keyword>
<comment type="caution">
    <text evidence="2">The sequence shown here is derived from an EMBL/GenBank/DDBJ whole genome shotgun (WGS) entry which is preliminary data.</text>
</comment>
<feature type="transmembrane region" description="Helical" evidence="1">
    <location>
        <begin position="59"/>
        <end position="79"/>
    </location>
</feature>
<dbReference type="EMBL" id="JAKWJU010000002">
    <property type="protein sequence ID" value="MCH6161567.1"/>
    <property type="molecule type" value="Genomic_DNA"/>
</dbReference>
<evidence type="ECO:0000313" key="2">
    <source>
        <dbReference type="EMBL" id="MCH6161567.1"/>
    </source>
</evidence>
<keyword evidence="1" id="KW-1133">Transmembrane helix</keyword>
<dbReference type="Proteomes" id="UP001166784">
    <property type="component" value="Unassembled WGS sequence"/>
</dbReference>
<name>A0ABS9SZ59_9ACTN</name>
<organism evidence="2 3">
    <name type="scientific">Streptomyces marispadix</name>
    <dbReference type="NCBI Taxonomy" id="2922868"/>
    <lineage>
        <taxon>Bacteria</taxon>
        <taxon>Bacillati</taxon>
        <taxon>Actinomycetota</taxon>
        <taxon>Actinomycetes</taxon>
        <taxon>Kitasatosporales</taxon>
        <taxon>Streptomycetaceae</taxon>
        <taxon>Streptomyces</taxon>
    </lineage>
</organism>
<reference evidence="2" key="1">
    <citation type="submission" date="2022-03" db="EMBL/GenBank/DDBJ databases">
        <authorList>
            <person name="Santos J.D.N."/>
            <person name="Kallscheuer N."/>
            <person name="Jogler C."/>
            <person name="Lage O.M."/>
        </authorList>
    </citation>
    <scope>NUCLEOTIDE SEQUENCE</scope>
    <source>
        <strain evidence="2">M600PL45_2</strain>
    </source>
</reference>
<reference evidence="2" key="2">
    <citation type="journal article" date="2023" name="Int. J. Syst. Evol. Microbiol.">
        <title>Streptomyces marispadix sp. nov., isolated from marine beach sediment of the Northern Coast of Portugal.</title>
        <authorList>
            <person name="dos Santos J.D.N."/>
            <person name="Vitorino I.R."/>
            <person name="Kallscheuer N."/>
            <person name="Srivastava A."/>
            <person name="Krautwurst S."/>
            <person name="Marz M."/>
            <person name="Jogler C."/>
            <person name="Lobo Da Cunha A."/>
            <person name="Catita J."/>
            <person name="Goncalves H."/>
            <person name="Gonzalez I."/>
            <person name="Reyes F."/>
            <person name="Lage O.M."/>
        </authorList>
    </citation>
    <scope>NUCLEOTIDE SEQUENCE</scope>
    <source>
        <strain evidence="2">M600PL45_2</strain>
    </source>
</reference>